<proteinExistence type="evidence at transcript level"/>
<feature type="non-terminal residue" evidence="3">
    <location>
        <position position="184"/>
    </location>
</feature>
<reference evidence="3" key="1">
    <citation type="journal article" date="2017" name="Front. Cell. Infect. Microbiol.">
        <title>The Distinct Transcriptional Response of the Midgut of Amblyomma sculptum and Amblyomma aureolatum Ticks to Rickettsia rickettsii Correlates to Their Differences in Susceptibility to Infection.</title>
        <authorList>
            <person name="Martins L.A."/>
            <person name="Galletti M.F.B.M."/>
            <person name="Ribeiro J.M."/>
            <person name="Fujita A."/>
            <person name="Costa F.B."/>
            <person name="Labruna M.B."/>
            <person name="Daffre S."/>
            <person name="Fogaca A.C."/>
        </authorList>
    </citation>
    <scope>NUCLEOTIDE SEQUENCE</scope>
</reference>
<feature type="transmembrane region" description="Helical" evidence="2">
    <location>
        <begin position="96"/>
        <end position="119"/>
    </location>
</feature>
<dbReference type="EMBL" id="GFAC01006636">
    <property type="protein sequence ID" value="JAT92552.1"/>
    <property type="molecule type" value="mRNA"/>
</dbReference>
<feature type="compositionally biased region" description="Low complexity" evidence="1">
    <location>
        <begin position="35"/>
        <end position="48"/>
    </location>
</feature>
<feature type="region of interest" description="Disordered" evidence="1">
    <location>
        <begin position="35"/>
        <end position="64"/>
    </location>
</feature>
<name>A0A1E1X002_9ACAR</name>
<feature type="non-terminal residue" evidence="3">
    <location>
        <position position="1"/>
    </location>
</feature>
<accession>A0A1E1X002</accession>
<sequence length="184" mass="19724">QGGACPLCTLQPMASTKPETEGECSSLEKVQTCTLSRRTTTDAATTTEETTEEESLERLSSPDESAAAAKRRLASLAVLGLEQSRSRYRRRLTSRLVCAFCVLLFVAIAVCLGCVAMLVHVEPPRGVLVAVEGSLEMVPKSSNYCVVGNPAVISAYKSDTVKDFENMLDSIYGNMSVASRYAGS</sequence>
<dbReference type="AlphaFoldDB" id="A0A1E1X002"/>
<keyword evidence="2" id="KW-1133">Transmembrane helix</keyword>
<protein>
    <submittedName>
        <fullName evidence="3">Uncharacterized protein</fullName>
    </submittedName>
</protein>
<keyword evidence="2" id="KW-0812">Transmembrane</keyword>
<organism evidence="3">
    <name type="scientific">Amblyomma aureolatum</name>
    <dbReference type="NCBI Taxonomy" id="187763"/>
    <lineage>
        <taxon>Eukaryota</taxon>
        <taxon>Metazoa</taxon>
        <taxon>Ecdysozoa</taxon>
        <taxon>Arthropoda</taxon>
        <taxon>Chelicerata</taxon>
        <taxon>Arachnida</taxon>
        <taxon>Acari</taxon>
        <taxon>Parasitiformes</taxon>
        <taxon>Ixodida</taxon>
        <taxon>Ixodoidea</taxon>
        <taxon>Ixodidae</taxon>
        <taxon>Amblyomminae</taxon>
        <taxon>Amblyomma</taxon>
    </lineage>
</organism>
<evidence type="ECO:0000313" key="3">
    <source>
        <dbReference type="EMBL" id="JAT92552.1"/>
    </source>
</evidence>
<evidence type="ECO:0000256" key="2">
    <source>
        <dbReference type="SAM" id="Phobius"/>
    </source>
</evidence>
<keyword evidence="2" id="KW-0472">Membrane</keyword>
<evidence type="ECO:0000256" key="1">
    <source>
        <dbReference type="SAM" id="MobiDB-lite"/>
    </source>
</evidence>